<evidence type="ECO:0000259" key="2">
    <source>
        <dbReference type="PROSITE" id="PS50822"/>
    </source>
</evidence>
<dbReference type="OrthoDB" id="10252740at2759"/>
<dbReference type="PROSITE" id="PS50822">
    <property type="entry name" value="PIWI"/>
    <property type="match status" value="1"/>
</dbReference>
<sequence>MFFYSGLSCHFLIFLITPAYSIQGTARPIRYQVLVNESNFSNDDLQQFIHNMSYSYQRSNKAVAGVSPVRFAHLAALRAKAYVDKCDETVKVRQPFENLTENLYYL</sequence>
<dbReference type="PANTHER" id="PTHR22891">
    <property type="entry name" value="EUKARYOTIC TRANSLATION INITIATION FACTOR 2C"/>
    <property type="match status" value="1"/>
</dbReference>
<dbReference type="STRING" id="1288291.A0A059EYV7"/>
<name>A0A059EYV7_9MICR</name>
<dbReference type="SUPFAM" id="SSF53098">
    <property type="entry name" value="Ribonuclease H-like"/>
    <property type="match status" value="1"/>
</dbReference>
<proteinExistence type="predicted"/>
<dbReference type="EMBL" id="KK365217">
    <property type="protein sequence ID" value="KCZ79939.1"/>
    <property type="molecule type" value="Genomic_DNA"/>
</dbReference>
<dbReference type="InterPro" id="IPR012337">
    <property type="entry name" value="RNaseH-like_sf"/>
</dbReference>
<feature type="chain" id="PRO_5015026567" description="Piwi domain-containing protein" evidence="1">
    <location>
        <begin position="22"/>
        <end position="106"/>
    </location>
</feature>
<keyword evidence="1" id="KW-0732">Signal</keyword>
<dbReference type="InterPro" id="IPR036397">
    <property type="entry name" value="RNaseH_sf"/>
</dbReference>
<gene>
    <name evidence="3" type="ORF">H312_02662</name>
    <name evidence="4" type="ORF">H312_02667</name>
</gene>
<feature type="signal peptide" evidence="1">
    <location>
        <begin position="1"/>
        <end position="21"/>
    </location>
</feature>
<dbReference type="HOGENOM" id="CLU_2222603_0_0_1"/>
<keyword evidence="5" id="KW-1185">Reference proteome</keyword>
<organism evidence="3 5">
    <name type="scientific">Anncaliia algerae PRA339</name>
    <dbReference type="NCBI Taxonomy" id="1288291"/>
    <lineage>
        <taxon>Eukaryota</taxon>
        <taxon>Fungi</taxon>
        <taxon>Fungi incertae sedis</taxon>
        <taxon>Microsporidia</taxon>
        <taxon>Tubulinosematoidea</taxon>
        <taxon>Tubulinosematidae</taxon>
        <taxon>Anncaliia</taxon>
    </lineage>
</organism>
<dbReference type="Gene3D" id="3.30.420.10">
    <property type="entry name" value="Ribonuclease H-like superfamily/Ribonuclease H"/>
    <property type="match status" value="1"/>
</dbReference>
<dbReference type="EMBL" id="KK365217">
    <property type="protein sequence ID" value="KCZ79934.1"/>
    <property type="molecule type" value="Genomic_DNA"/>
</dbReference>
<dbReference type="AlphaFoldDB" id="A0A059EYV7"/>
<dbReference type="Proteomes" id="UP000030655">
    <property type="component" value="Unassembled WGS sequence"/>
</dbReference>
<dbReference type="VEuPathDB" id="MicrosporidiaDB:H312_02667"/>
<evidence type="ECO:0000313" key="4">
    <source>
        <dbReference type="EMBL" id="KCZ79939.1"/>
    </source>
</evidence>
<feature type="domain" description="Piwi" evidence="2">
    <location>
        <begin position="14"/>
        <end position="84"/>
    </location>
</feature>
<dbReference type="InterPro" id="IPR003165">
    <property type="entry name" value="Piwi"/>
</dbReference>
<protein>
    <recommendedName>
        <fullName evidence="2">Piwi domain-containing protein</fullName>
    </recommendedName>
</protein>
<evidence type="ECO:0000313" key="5">
    <source>
        <dbReference type="Proteomes" id="UP000030655"/>
    </source>
</evidence>
<evidence type="ECO:0000313" key="3">
    <source>
        <dbReference type="EMBL" id="KCZ79934.1"/>
    </source>
</evidence>
<reference evidence="3 5" key="2">
    <citation type="submission" date="2014-03" db="EMBL/GenBank/DDBJ databases">
        <title>The Genome Sequence of Anncaliia algerae insect isolate PRA339.</title>
        <authorList>
            <consortium name="The Broad Institute Genome Sequencing Platform"/>
            <consortium name="The Broad Institute Genome Sequencing Center for Infectious Disease"/>
            <person name="Cuomo C."/>
            <person name="Becnel J."/>
            <person name="Sanscrainte N."/>
            <person name="Walker B."/>
            <person name="Young S.K."/>
            <person name="Zeng Q."/>
            <person name="Gargeya S."/>
            <person name="Fitzgerald M."/>
            <person name="Haas B."/>
            <person name="Abouelleil A."/>
            <person name="Alvarado L."/>
            <person name="Arachchi H.M."/>
            <person name="Berlin A.M."/>
            <person name="Chapman S.B."/>
            <person name="Dewar J."/>
            <person name="Goldberg J."/>
            <person name="Griggs A."/>
            <person name="Gujja S."/>
            <person name="Hansen M."/>
            <person name="Howarth C."/>
            <person name="Imamovic A."/>
            <person name="Larimer J."/>
            <person name="McCowan C."/>
            <person name="Murphy C."/>
            <person name="Neiman D."/>
            <person name="Pearson M."/>
            <person name="Priest M."/>
            <person name="Roberts A."/>
            <person name="Saif S."/>
            <person name="Shea T."/>
            <person name="Sisk P."/>
            <person name="Sykes S."/>
            <person name="Wortman J."/>
            <person name="Nusbaum C."/>
            <person name="Birren B."/>
        </authorList>
    </citation>
    <scope>NUCLEOTIDE SEQUENCE [LARGE SCALE GENOMIC DNA]</scope>
    <source>
        <strain evidence="3 5">PRA339</strain>
    </source>
</reference>
<evidence type="ECO:0000256" key="1">
    <source>
        <dbReference type="SAM" id="SignalP"/>
    </source>
</evidence>
<accession>A0A059EYV7</accession>
<reference evidence="5" key="1">
    <citation type="submission" date="2013-02" db="EMBL/GenBank/DDBJ databases">
        <authorList>
            <consortium name="The Broad Institute Genome Sequencing Platform"/>
            <person name="Cuomo C."/>
            <person name="Becnel J."/>
            <person name="Sanscrainte N."/>
            <person name="Walker B."/>
            <person name="Young S.K."/>
            <person name="Zeng Q."/>
            <person name="Gargeya S."/>
            <person name="Fitzgerald M."/>
            <person name="Haas B."/>
            <person name="Abouelleil A."/>
            <person name="Alvarado L."/>
            <person name="Arachchi H.M."/>
            <person name="Berlin A.M."/>
            <person name="Chapman S.B."/>
            <person name="Dewar J."/>
            <person name="Goldberg J."/>
            <person name="Griggs A."/>
            <person name="Gujja S."/>
            <person name="Hansen M."/>
            <person name="Howarth C."/>
            <person name="Imamovic A."/>
            <person name="Larimer J."/>
            <person name="McCowan C."/>
            <person name="Murphy C."/>
            <person name="Neiman D."/>
            <person name="Pearson M."/>
            <person name="Priest M."/>
            <person name="Roberts A."/>
            <person name="Saif S."/>
            <person name="Shea T."/>
            <person name="Sisk P."/>
            <person name="Sykes S."/>
            <person name="Wortman J."/>
            <person name="Nusbaum C."/>
            <person name="Birren B."/>
        </authorList>
    </citation>
    <scope>NUCLEOTIDE SEQUENCE [LARGE SCALE GENOMIC DNA]</scope>
    <source>
        <strain evidence="5">PRA339</strain>
    </source>
</reference>
<dbReference type="Pfam" id="PF02171">
    <property type="entry name" value="Piwi"/>
    <property type="match status" value="1"/>
</dbReference>
<dbReference type="GO" id="GO:0003676">
    <property type="term" value="F:nucleic acid binding"/>
    <property type="evidence" value="ECO:0007669"/>
    <property type="project" value="InterPro"/>
</dbReference>
<dbReference type="VEuPathDB" id="MicrosporidiaDB:H312_02662"/>